<evidence type="ECO:0000256" key="2">
    <source>
        <dbReference type="ARBA" id="ARBA00022801"/>
    </source>
</evidence>
<evidence type="ECO:0000256" key="4">
    <source>
        <dbReference type="RuleBase" id="RU361187"/>
    </source>
</evidence>
<keyword evidence="2 4" id="KW-0378">Hydrolase</keyword>
<keyword evidence="3 4" id="KW-0326">Glycosidase</keyword>
<dbReference type="InterPro" id="IPR006710">
    <property type="entry name" value="Glyco_hydro_43"/>
</dbReference>
<evidence type="ECO:0000313" key="6">
    <source>
        <dbReference type="Proteomes" id="UP001390339"/>
    </source>
</evidence>
<dbReference type="CDD" id="cd08999">
    <property type="entry name" value="GH43_ABN-like"/>
    <property type="match status" value="1"/>
</dbReference>
<gene>
    <name evidence="5" type="ORF">PGQ11_007816</name>
</gene>
<reference evidence="5 6" key="1">
    <citation type="journal article" date="2024" name="IMA Fungus">
        <title>Apiospora arundinis, a panoply of carbohydrate-active enzymes and secondary metabolites.</title>
        <authorList>
            <person name="Sorensen T."/>
            <person name="Petersen C."/>
            <person name="Muurmann A.T."/>
            <person name="Christiansen J.V."/>
            <person name="Brundto M.L."/>
            <person name="Overgaard C.K."/>
            <person name="Boysen A.T."/>
            <person name="Wollenberg R.D."/>
            <person name="Larsen T.O."/>
            <person name="Sorensen J.L."/>
            <person name="Nielsen K.L."/>
            <person name="Sondergaard T.E."/>
        </authorList>
    </citation>
    <scope>NUCLEOTIDE SEQUENCE [LARGE SCALE GENOMIC DNA]</scope>
    <source>
        <strain evidence="5 6">AAU 773</strain>
    </source>
</reference>
<dbReference type="Pfam" id="PF04616">
    <property type="entry name" value="Glyco_hydro_43"/>
    <property type="match status" value="1"/>
</dbReference>
<evidence type="ECO:0000313" key="5">
    <source>
        <dbReference type="EMBL" id="KAK8869238.1"/>
    </source>
</evidence>
<protein>
    <submittedName>
        <fullName evidence="5">Glycosyl hydrolase family 43 protein</fullName>
    </submittedName>
</protein>
<dbReference type="Gene3D" id="2.115.10.20">
    <property type="entry name" value="Glycosyl hydrolase domain, family 43"/>
    <property type="match status" value="1"/>
</dbReference>
<organism evidence="5 6">
    <name type="scientific">Apiospora arundinis</name>
    <dbReference type="NCBI Taxonomy" id="335852"/>
    <lineage>
        <taxon>Eukaryota</taxon>
        <taxon>Fungi</taxon>
        <taxon>Dikarya</taxon>
        <taxon>Ascomycota</taxon>
        <taxon>Pezizomycotina</taxon>
        <taxon>Sordariomycetes</taxon>
        <taxon>Xylariomycetidae</taxon>
        <taxon>Amphisphaeriales</taxon>
        <taxon>Apiosporaceae</taxon>
        <taxon>Apiospora</taxon>
    </lineage>
</organism>
<dbReference type="Proteomes" id="UP001390339">
    <property type="component" value="Unassembled WGS sequence"/>
</dbReference>
<proteinExistence type="inferred from homology"/>
<sequence length="280" mass="29856">MEEGPRGAFLDAKFLQMPVAKASEPGGPWQYLDLDLLPDNGNWTSNTNTWAPDVRRTDNGTYVMYFSGQVKSDPRFHCVGKATAPTALGPYTPSAQTFECNLSKGGSIDPSGVRDVDGKHYVVYKVDGNAVGHGDMCNNGIAPFVPTPIFLQEVGPDLISKIGKPVQILDRTSSDGPLVEAPAIFRASNGLYVMLFSSGCFTSPTYNVDYAWSMSISGPYTRSESGPLIVTADSLGLTAPGGATPLLDGSGIVFHADCPQGRCFFKSKIGVMGTKVLLNE</sequence>
<dbReference type="InterPro" id="IPR051795">
    <property type="entry name" value="Glycosyl_Hydrlase_43"/>
</dbReference>
<evidence type="ECO:0000256" key="3">
    <source>
        <dbReference type="ARBA" id="ARBA00023295"/>
    </source>
</evidence>
<accession>A0ABR2IX19</accession>
<dbReference type="GO" id="GO:0016787">
    <property type="term" value="F:hydrolase activity"/>
    <property type="evidence" value="ECO:0007669"/>
    <property type="project" value="UniProtKB-KW"/>
</dbReference>
<evidence type="ECO:0000256" key="1">
    <source>
        <dbReference type="ARBA" id="ARBA00009865"/>
    </source>
</evidence>
<name>A0ABR2IX19_9PEZI</name>
<dbReference type="InterPro" id="IPR023296">
    <property type="entry name" value="Glyco_hydro_beta-prop_sf"/>
</dbReference>
<keyword evidence="6" id="KW-1185">Reference proteome</keyword>
<dbReference type="PANTHER" id="PTHR42812">
    <property type="entry name" value="BETA-XYLOSIDASE"/>
    <property type="match status" value="1"/>
</dbReference>
<dbReference type="PANTHER" id="PTHR42812:SF5">
    <property type="entry name" value="ENDO-ARABINASE"/>
    <property type="match status" value="1"/>
</dbReference>
<comment type="similarity">
    <text evidence="1 4">Belongs to the glycosyl hydrolase 43 family.</text>
</comment>
<comment type="caution">
    <text evidence="5">The sequence shown here is derived from an EMBL/GenBank/DDBJ whole genome shotgun (WGS) entry which is preliminary data.</text>
</comment>
<dbReference type="SUPFAM" id="SSF75005">
    <property type="entry name" value="Arabinanase/levansucrase/invertase"/>
    <property type="match status" value="1"/>
</dbReference>
<dbReference type="EMBL" id="JAPCWZ010000004">
    <property type="protein sequence ID" value="KAK8869238.1"/>
    <property type="molecule type" value="Genomic_DNA"/>
</dbReference>